<dbReference type="Proteomes" id="UP000050525">
    <property type="component" value="Unassembled WGS sequence"/>
</dbReference>
<sequence>MSFELCTYAEPWPPNILKILQEESWHRWRDRLECSAHHREVTICAKQHSATLHYSLRQAPETALLQPASPSSCQIPQCCSRKVRLSLMDEQPVKLKLKDPGMIKIRSFSVSSEEAQPRRRSLVQTLQSISQFQSSCGAPDCLRSTSFISAQLSGPNLSLCVTSEFDPFVLLVPEPIRAGGIGGTWPSATEEL</sequence>
<proteinExistence type="predicted"/>
<gene>
    <name evidence="1" type="ORF">Y1Q_0004851</name>
</gene>
<protein>
    <submittedName>
        <fullName evidence="1">Uncharacterized protein</fullName>
    </submittedName>
</protein>
<evidence type="ECO:0000313" key="2">
    <source>
        <dbReference type="Proteomes" id="UP000050525"/>
    </source>
</evidence>
<reference evidence="1 2" key="1">
    <citation type="journal article" date="2012" name="Genome Biol.">
        <title>Sequencing three crocodilian genomes to illuminate the evolution of archosaurs and amniotes.</title>
        <authorList>
            <person name="St John J.A."/>
            <person name="Braun E.L."/>
            <person name="Isberg S.R."/>
            <person name="Miles L.G."/>
            <person name="Chong A.Y."/>
            <person name="Gongora J."/>
            <person name="Dalzell P."/>
            <person name="Moran C."/>
            <person name="Bed'hom B."/>
            <person name="Abzhanov A."/>
            <person name="Burgess S.C."/>
            <person name="Cooksey A.M."/>
            <person name="Castoe T.A."/>
            <person name="Crawford N.G."/>
            <person name="Densmore L.D."/>
            <person name="Drew J.C."/>
            <person name="Edwards S.V."/>
            <person name="Faircloth B.C."/>
            <person name="Fujita M.K."/>
            <person name="Greenwold M.J."/>
            <person name="Hoffmann F.G."/>
            <person name="Howard J.M."/>
            <person name="Iguchi T."/>
            <person name="Janes D.E."/>
            <person name="Khan S.Y."/>
            <person name="Kohno S."/>
            <person name="de Koning A.J."/>
            <person name="Lance S.L."/>
            <person name="McCarthy F.M."/>
            <person name="McCormack J.E."/>
            <person name="Merchant M.E."/>
            <person name="Peterson D.G."/>
            <person name="Pollock D.D."/>
            <person name="Pourmand N."/>
            <person name="Raney B.J."/>
            <person name="Roessler K.A."/>
            <person name="Sanford J.R."/>
            <person name="Sawyer R.H."/>
            <person name="Schmidt C.J."/>
            <person name="Triplett E.W."/>
            <person name="Tuberville T.D."/>
            <person name="Venegas-Anaya M."/>
            <person name="Howard J.T."/>
            <person name="Jarvis E.D."/>
            <person name="Guillette L.J.Jr."/>
            <person name="Glenn T.C."/>
            <person name="Green R.E."/>
            <person name="Ray D.A."/>
        </authorList>
    </citation>
    <scope>NUCLEOTIDE SEQUENCE [LARGE SCALE GENOMIC DNA]</scope>
    <source>
        <strain evidence="1">KSC_2009_1</strain>
    </source>
</reference>
<dbReference type="EMBL" id="AKHW03002337">
    <property type="protein sequence ID" value="KYO39218.1"/>
    <property type="molecule type" value="Genomic_DNA"/>
</dbReference>
<comment type="caution">
    <text evidence="1">The sequence shown here is derived from an EMBL/GenBank/DDBJ whole genome shotgun (WGS) entry which is preliminary data.</text>
</comment>
<accession>A0A151NR05</accession>
<evidence type="ECO:0000313" key="1">
    <source>
        <dbReference type="EMBL" id="KYO39218.1"/>
    </source>
</evidence>
<organism evidence="1 2">
    <name type="scientific">Alligator mississippiensis</name>
    <name type="common">American alligator</name>
    <dbReference type="NCBI Taxonomy" id="8496"/>
    <lineage>
        <taxon>Eukaryota</taxon>
        <taxon>Metazoa</taxon>
        <taxon>Chordata</taxon>
        <taxon>Craniata</taxon>
        <taxon>Vertebrata</taxon>
        <taxon>Euteleostomi</taxon>
        <taxon>Archelosauria</taxon>
        <taxon>Archosauria</taxon>
        <taxon>Crocodylia</taxon>
        <taxon>Alligatoridae</taxon>
        <taxon>Alligatorinae</taxon>
        <taxon>Alligator</taxon>
    </lineage>
</organism>
<keyword evidence="2" id="KW-1185">Reference proteome</keyword>
<name>A0A151NR05_ALLMI</name>
<dbReference type="AlphaFoldDB" id="A0A151NR05"/>